<dbReference type="Proteomes" id="UP000095751">
    <property type="component" value="Unassembled WGS sequence"/>
</dbReference>
<keyword evidence="1" id="KW-0812">Transmembrane</keyword>
<sequence>MYSNGNDDDDDAAHNMIELATGPIIVPLLQDTLPPSDGNKSIFSIIAADVSSEYKGKARLCCCFGNNIPSKSMSIRDVVNAFLGGGGEKKKTEQYRRIRQEFMCFIFCYGLVAIIGVVVIFCFVLYPAIHQKKWNGYDRHDYYHFNQTITAAAVSDYTRYNNEGKNFFQKMNDFIFADIGFAGDDDAS</sequence>
<keyword evidence="1" id="KW-1133">Transmembrane helix</keyword>
<dbReference type="InParanoid" id="A0A1E7FPP2"/>
<dbReference type="EMBL" id="KV784355">
    <property type="protein sequence ID" value="OEU20121.1"/>
    <property type="molecule type" value="Genomic_DNA"/>
</dbReference>
<accession>A0A1E7FPP2</accession>
<evidence type="ECO:0000256" key="1">
    <source>
        <dbReference type="SAM" id="Phobius"/>
    </source>
</evidence>
<proteinExistence type="predicted"/>
<feature type="transmembrane region" description="Helical" evidence="1">
    <location>
        <begin position="102"/>
        <end position="126"/>
    </location>
</feature>
<name>A0A1E7FPP2_9STRA</name>
<keyword evidence="1" id="KW-0472">Membrane</keyword>
<dbReference type="AlphaFoldDB" id="A0A1E7FPP2"/>
<protein>
    <submittedName>
        <fullName evidence="2">Uncharacterized protein</fullName>
    </submittedName>
</protein>
<dbReference type="KEGG" id="fcy:FRACYDRAFT_268183"/>
<organism evidence="2 3">
    <name type="scientific">Fragilariopsis cylindrus CCMP1102</name>
    <dbReference type="NCBI Taxonomy" id="635003"/>
    <lineage>
        <taxon>Eukaryota</taxon>
        <taxon>Sar</taxon>
        <taxon>Stramenopiles</taxon>
        <taxon>Ochrophyta</taxon>
        <taxon>Bacillariophyta</taxon>
        <taxon>Bacillariophyceae</taxon>
        <taxon>Bacillariophycidae</taxon>
        <taxon>Bacillariales</taxon>
        <taxon>Bacillariaceae</taxon>
        <taxon>Fragilariopsis</taxon>
    </lineage>
</organism>
<evidence type="ECO:0000313" key="2">
    <source>
        <dbReference type="EMBL" id="OEU20121.1"/>
    </source>
</evidence>
<gene>
    <name evidence="2" type="ORF">FRACYDRAFT_268183</name>
</gene>
<reference evidence="2 3" key="1">
    <citation type="submission" date="2016-09" db="EMBL/GenBank/DDBJ databases">
        <title>Extensive genetic diversity and differential bi-allelic expression allows diatom success in the polar Southern Ocean.</title>
        <authorList>
            <consortium name="DOE Joint Genome Institute"/>
            <person name="Mock T."/>
            <person name="Otillar R.P."/>
            <person name="Strauss J."/>
            <person name="Dupont C."/>
            <person name="Frickenhaus S."/>
            <person name="Maumus F."/>
            <person name="Mcmullan M."/>
            <person name="Sanges R."/>
            <person name="Schmutz J."/>
            <person name="Toseland A."/>
            <person name="Valas R."/>
            <person name="Veluchamy A."/>
            <person name="Ward B.J."/>
            <person name="Allen A."/>
            <person name="Barry K."/>
            <person name="Falciatore A."/>
            <person name="Ferrante M."/>
            <person name="Fortunato A.E."/>
            <person name="Gloeckner G."/>
            <person name="Gruber A."/>
            <person name="Hipkin R."/>
            <person name="Janech M."/>
            <person name="Kroth P."/>
            <person name="Leese F."/>
            <person name="Lindquist E."/>
            <person name="Lyon B.R."/>
            <person name="Martin J."/>
            <person name="Mayer C."/>
            <person name="Parker M."/>
            <person name="Quesneville H."/>
            <person name="Raymond J."/>
            <person name="Uhlig C."/>
            <person name="Valentin K.U."/>
            <person name="Worden A.Z."/>
            <person name="Armbrust E.V."/>
            <person name="Bowler C."/>
            <person name="Green B."/>
            <person name="Moulton V."/>
            <person name="Van Oosterhout C."/>
            <person name="Grigoriev I."/>
        </authorList>
    </citation>
    <scope>NUCLEOTIDE SEQUENCE [LARGE SCALE GENOMIC DNA]</scope>
    <source>
        <strain evidence="2 3">CCMP1102</strain>
    </source>
</reference>
<keyword evidence="3" id="KW-1185">Reference proteome</keyword>
<evidence type="ECO:0000313" key="3">
    <source>
        <dbReference type="Proteomes" id="UP000095751"/>
    </source>
</evidence>